<keyword evidence="4 12" id="KW-0894">Sodium channel</keyword>
<dbReference type="AlphaFoldDB" id="A0A834XME3"/>
<evidence type="ECO:0000256" key="12">
    <source>
        <dbReference type="RuleBase" id="RU000679"/>
    </source>
</evidence>
<dbReference type="Pfam" id="PF00858">
    <property type="entry name" value="ASC"/>
    <property type="match status" value="1"/>
</dbReference>
<keyword evidence="3 12" id="KW-0813">Transport</keyword>
<keyword evidence="10 12" id="KW-0739">Sodium transport</keyword>
<evidence type="ECO:0000256" key="11">
    <source>
        <dbReference type="ARBA" id="ARBA00023303"/>
    </source>
</evidence>
<proteinExistence type="inferred from homology"/>
<reference evidence="14 15" key="1">
    <citation type="submission" date="2020-08" db="EMBL/GenBank/DDBJ databases">
        <title>Aphidius gifuensis genome sequencing and assembly.</title>
        <authorList>
            <person name="Du Z."/>
        </authorList>
    </citation>
    <scope>NUCLEOTIDE SEQUENCE [LARGE SCALE GENOMIC DNA]</scope>
    <source>
        <strain evidence="14">YNYX2018</strain>
        <tissue evidence="14">Adults</tissue>
    </source>
</reference>
<keyword evidence="6 13" id="KW-1133">Transmembrane helix</keyword>
<gene>
    <name evidence="14" type="ORF">HCN44_008582</name>
</gene>
<dbReference type="GO" id="GO:0015280">
    <property type="term" value="F:ligand-gated sodium channel activity"/>
    <property type="evidence" value="ECO:0007669"/>
    <property type="project" value="TreeGrafter"/>
</dbReference>
<keyword evidence="11 12" id="KW-0407">Ion channel</keyword>
<evidence type="ECO:0000313" key="14">
    <source>
        <dbReference type="EMBL" id="KAF7989908.1"/>
    </source>
</evidence>
<evidence type="ECO:0000256" key="8">
    <source>
        <dbReference type="ARBA" id="ARBA00023065"/>
    </source>
</evidence>
<dbReference type="InterPro" id="IPR020903">
    <property type="entry name" value="ENaC_CS"/>
</dbReference>
<keyword evidence="8 12" id="KW-0406">Ion transport</keyword>
<dbReference type="Gene3D" id="2.60.470.10">
    <property type="entry name" value="Acid-sensing ion channels like domains"/>
    <property type="match status" value="1"/>
</dbReference>
<evidence type="ECO:0000256" key="13">
    <source>
        <dbReference type="SAM" id="Phobius"/>
    </source>
</evidence>
<evidence type="ECO:0000313" key="15">
    <source>
        <dbReference type="Proteomes" id="UP000639338"/>
    </source>
</evidence>
<keyword evidence="7" id="KW-0915">Sodium</keyword>
<sequence length="499" mass="57364">MKKRYRQSHGWISPKARRKIRLKKIINYFSKGFKIFCDNSNLVGYKYITESKRPWFERSSSTVINETYDEILNLLMHLGNLYETAFDINTSGDETLDKILTKYLGDSHEEGLYDITETMKMLSPTCDEGLSSCKLWNETKKCTELFSFRKTQNGFCCTFNYAREPDDLKNSKVFLKPEPYVNPSAGQLSGLTVELKPKLNDYFFPFLPTTGFKITIFNPGDYPDNTSGGVSEVLIAPNTESFMKLDASTFYSTEAVRDITLSSRKCLFSDESTVLSAGYTYSDCLVDCRVNEIIRLCECRPFYLPRRDAQRVCDTSDAKCLQQHKKQLWSVQLQGSVNPDANDDSLNCRHCYPACHDVRYTLEISSANLAQESTMGNASILRVSNSSLVHIYFPKFGTIRLKQDIGYYWYELLSDIGGTCGVFIGFSLISVIEFFYIFIRLIWSTVNQRKKIIEISSIETDVNDNNHNNSGNIYWSELMTQPKNTHSVVVHNRPKFRRY</sequence>
<keyword evidence="15" id="KW-1185">Reference proteome</keyword>
<evidence type="ECO:0000256" key="3">
    <source>
        <dbReference type="ARBA" id="ARBA00022448"/>
    </source>
</evidence>
<evidence type="ECO:0000256" key="9">
    <source>
        <dbReference type="ARBA" id="ARBA00023136"/>
    </source>
</evidence>
<protein>
    <recommendedName>
        <fullName evidence="16">Sodium channel protein Nach</fullName>
    </recommendedName>
</protein>
<organism evidence="14 15">
    <name type="scientific">Aphidius gifuensis</name>
    <name type="common">Parasitoid wasp</name>
    <dbReference type="NCBI Taxonomy" id="684658"/>
    <lineage>
        <taxon>Eukaryota</taxon>
        <taxon>Metazoa</taxon>
        <taxon>Ecdysozoa</taxon>
        <taxon>Arthropoda</taxon>
        <taxon>Hexapoda</taxon>
        <taxon>Insecta</taxon>
        <taxon>Pterygota</taxon>
        <taxon>Neoptera</taxon>
        <taxon>Endopterygota</taxon>
        <taxon>Hymenoptera</taxon>
        <taxon>Apocrita</taxon>
        <taxon>Ichneumonoidea</taxon>
        <taxon>Braconidae</taxon>
        <taxon>Aphidiinae</taxon>
        <taxon>Aphidius</taxon>
    </lineage>
</organism>
<comment type="similarity">
    <text evidence="2 12">Belongs to the amiloride-sensitive sodium channel (TC 1.A.6) family.</text>
</comment>
<dbReference type="Proteomes" id="UP000639338">
    <property type="component" value="Unassembled WGS sequence"/>
</dbReference>
<comment type="subcellular location">
    <subcellularLocation>
        <location evidence="1">Membrane</location>
        <topology evidence="1">Multi-pass membrane protein</topology>
    </subcellularLocation>
</comment>
<dbReference type="PANTHER" id="PTHR11690">
    <property type="entry name" value="AMILORIDE-SENSITIVE SODIUM CHANNEL-RELATED"/>
    <property type="match status" value="1"/>
</dbReference>
<keyword evidence="5 12" id="KW-0812">Transmembrane</keyword>
<evidence type="ECO:0000256" key="5">
    <source>
        <dbReference type="ARBA" id="ARBA00022692"/>
    </source>
</evidence>
<evidence type="ECO:0000256" key="2">
    <source>
        <dbReference type="ARBA" id="ARBA00007193"/>
    </source>
</evidence>
<evidence type="ECO:0000256" key="4">
    <source>
        <dbReference type="ARBA" id="ARBA00022461"/>
    </source>
</evidence>
<dbReference type="PRINTS" id="PR01078">
    <property type="entry name" value="AMINACHANNEL"/>
</dbReference>
<comment type="caution">
    <text evidence="14">The sequence shown here is derived from an EMBL/GenBank/DDBJ whole genome shotgun (WGS) entry which is preliminary data.</text>
</comment>
<name>A0A834XME3_APHGI</name>
<evidence type="ECO:0000256" key="1">
    <source>
        <dbReference type="ARBA" id="ARBA00004141"/>
    </source>
</evidence>
<keyword evidence="9 13" id="KW-0472">Membrane</keyword>
<evidence type="ECO:0000256" key="10">
    <source>
        <dbReference type="ARBA" id="ARBA00023201"/>
    </source>
</evidence>
<dbReference type="GO" id="GO:0005886">
    <property type="term" value="C:plasma membrane"/>
    <property type="evidence" value="ECO:0007669"/>
    <property type="project" value="TreeGrafter"/>
</dbReference>
<dbReference type="PROSITE" id="PS01206">
    <property type="entry name" value="ASC"/>
    <property type="match status" value="1"/>
</dbReference>
<evidence type="ECO:0008006" key="16">
    <source>
        <dbReference type="Google" id="ProtNLM"/>
    </source>
</evidence>
<dbReference type="PANTHER" id="PTHR11690:SF253">
    <property type="entry name" value="PICKPOCKET 18-RELATED"/>
    <property type="match status" value="1"/>
</dbReference>
<feature type="transmembrane region" description="Helical" evidence="13">
    <location>
        <begin position="422"/>
        <end position="443"/>
    </location>
</feature>
<evidence type="ECO:0000256" key="6">
    <source>
        <dbReference type="ARBA" id="ARBA00022989"/>
    </source>
</evidence>
<accession>A0A834XME3</accession>
<evidence type="ECO:0000256" key="7">
    <source>
        <dbReference type="ARBA" id="ARBA00023053"/>
    </source>
</evidence>
<dbReference type="OrthoDB" id="6436100at2759"/>
<dbReference type="InterPro" id="IPR001873">
    <property type="entry name" value="ENaC"/>
</dbReference>
<dbReference type="EMBL" id="JACMRX010000005">
    <property type="protein sequence ID" value="KAF7989908.1"/>
    <property type="molecule type" value="Genomic_DNA"/>
</dbReference>
<dbReference type="Gene3D" id="1.10.287.770">
    <property type="entry name" value="YojJ-like"/>
    <property type="match status" value="1"/>
</dbReference>